<dbReference type="PANTHER" id="PTHR43004">
    <property type="entry name" value="TRK SYSTEM POTASSIUM UPTAKE PROTEIN"/>
    <property type="match status" value="1"/>
</dbReference>
<dbReference type="NCBIfam" id="NF006091">
    <property type="entry name" value="PRK08243.1"/>
    <property type="match status" value="1"/>
</dbReference>
<dbReference type="PRINTS" id="PR00420">
    <property type="entry name" value="RNGMNOXGNASE"/>
</dbReference>
<evidence type="ECO:0000313" key="5">
    <source>
        <dbReference type="Proteomes" id="UP001379533"/>
    </source>
</evidence>
<protein>
    <submittedName>
        <fullName evidence="4">4-hydroxybenzoate 3-monooxygenase</fullName>
        <ecNumber evidence="4">1.14.13.2</ecNumber>
    </submittedName>
</protein>
<organism evidence="4 5">
    <name type="scientific">Pendulispora brunnea</name>
    <dbReference type="NCBI Taxonomy" id="2905690"/>
    <lineage>
        <taxon>Bacteria</taxon>
        <taxon>Pseudomonadati</taxon>
        <taxon>Myxococcota</taxon>
        <taxon>Myxococcia</taxon>
        <taxon>Myxococcales</taxon>
        <taxon>Sorangiineae</taxon>
        <taxon>Pendulisporaceae</taxon>
        <taxon>Pendulispora</taxon>
    </lineage>
</organism>
<proteinExistence type="predicted"/>
<gene>
    <name evidence="4" type="ORF">LZC95_25865</name>
</gene>
<keyword evidence="5" id="KW-1185">Reference proteome</keyword>
<dbReference type="SUPFAM" id="SSF51905">
    <property type="entry name" value="FAD/NAD(P)-binding domain"/>
    <property type="match status" value="1"/>
</dbReference>
<evidence type="ECO:0000256" key="1">
    <source>
        <dbReference type="ARBA" id="ARBA00022630"/>
    </source>
</evidence>
<feature type="domain" description="FAD-binding" evidence="3">
    <location>
        <begin position="2"/>
        <end position="336"/>
    </location>
</feature>
<keyword evidence="1" id="KW-0285">Flavoprotein</keyword>
<dbReference type="Gene3D" id="3.30.9.10">
    <property type="entry name" value="D-Amino Acid Oxidase, subunit A, domain 2"/>
    <property type="match status" value="1"/>
</dbReference>
<dbReference type="PANTHER" id="PTHR43004:SF3">
    <property type="entry name" value="P-HYDROXYBENZOATE HYDROXYLASE"/>
    <property type="match status" value="1"/>
</dbReference>
<dbReference type="Pfam" id="PF01494">
    <property type="entry name" value="FAD_binding_3"/>
    <property type="match status" value="1"/>
</dbReference>
<dbReference type="EMBL" id="CP089982">
    <property type="protein sequence ID" value="WXA89919.1"/>
    <property type="molecule type" value="Genomic_DNA"/>
</dbReference>
<reference evidence="4 5" key="1">
    <citation type="submission" date="2021-12" db="EMBL/GenBank/DDBJ databases">
        <title>Discovery of the Pendulisporaceae a myxobacterial family with distinct sporulation behavior and unique specialized metabolism.</title>
        <authorList>
            <person name="Garcia R."/>
            <person name="Popoff A."/>
            <person name="Bader C.D."/>
            <person name="Loehr J."/>
            <person name="Walesch S."/>
            <person name="Walt C."/>
            <person name="Boldt J."/>
            <person name="Bunk B."/>
            <person name="Haeckl F.J.F.P.J."/>
            <person name="Gunesch A.P."/>
            <person name="Birkelbach J."/>
            <person name="Nuebel U."/>
            <person name="Pietschmann T."/>
            <person name="Bach T."/>
            <person name="Mueller R."/>
        </authorList>
    </citation>
    <scope>NUCLEOTIDE SEQUENCE [LARGE SCALE GENOMIC DNA]</scope>
    <source>
        <strain evidence="4 5">MSr12523</strain>
    </source>
</reference>
<dbReference type="InterPro" id="IPR036188">
    <property type="entry name" value="FAD/NAD-bd_sf"/>
</dbReference>
<keyword evidence="2" id="KW-0274">FAD</keyword>
<dbReference type="InterPro" id="IPR002938">
    <property type="entry name" value="FAD-bd"/>
</dbReference>
<dbReference type="RefSeq" id="WP_394840533.1">
    <property type="nucleotide sequence ID" value="NZ_CP089982.1"/>
</dbReference>
<dbReference type="InterPro" id="IPR050641">
    <property type="entry name" value="RIFMO-like"/>
</dbReference>
<evidence type="ECO:0000259" key="3">
    <source>
        <dbReference type="Pfam" id="PF01494"/>
    </source>
</evidence>
<evidence type="ECO:0000313" key="4">
    <source>
        <dbReference type="EMBL" id="WXA89919.1"/>
    </source>
</evidence>
<name>A0ABZ2JZG8_9BACT</name>
<dbReference type="SUPFAM" id="SSF54373">
    <property type="entry name" value="FAD-linked reductases, C-terminal domain"/>
    <property type="match status" value="1"/>
</dbReference>
<dbReference type="EC" id="1.14.13.2" evidence="4"/>
<evidence type="ECO:0000256" key="2">
    <source>
        <dbReference type="ARBA" id="ARBA00022827"/>
    </source>
</evidence>
<dbReference type="Gene3D" id="3.50.50.60">
    <property type="entry name" value="FAD/NAD(P)-binding domain"/>
    <property type="match status" value="1"/>
</dbReference>
<keyword evidence="4" id="KW-0560">Oxidoreductase</keyword>
<dbReference type="Proteomes" id="UP001379533">
    <property type="component" value="Chromosome"/>
</dbReference>
<dbReference type="GO" id="GO:0018659">
    <property type="term" value="F:4-hydroxybenzoate 3-monooxygenase activity"/>
    <property type="evidence" value="ECO:0007669"/>
    <property type="project" value="UniProtKB-EC"/>
</dbReference>
<sequence>MIILGAGPAGLLLANALQQAGVDCLVAERRSREHIENRARGGAVEHRTVLALERFGLAAGLRAHGSVHDGCEFRTEEGAFLVPCAEYTGGIGHVVYPQQLLVRDLVEAYLARGGKLLFQTEAESVTAHGDESATVILRSSAGRSEHRCAVVAGCDGRHGAARMGWPGSDSTRSYPYRWLTLLAEAPASAPRLVYALHRDGFAGQMPRTRHQTRYYLQYRAEDRPLDWSDEHVWDRLRTRLSTTGSAPVIPGRIVQRGLLTMDIRVTAPMQHGPLYLAGDAAHSVPPAGGKGLNLAIADAVELADAIVARFRRADGGRRLAEYSNTRLAPLWEALAFTDWLLYTINAPLDLPPGQAAFEHRLRTARLRALRDSPVLASWFAHAYVGAPVNSRSPRDPADAPSGAQW</sequence>
<accession>A0ABZ2JZG8</accession>